<name>A0ABZ2LEY1_9BACT</name>
<evidence type="ECO:0000256" key="1">
    <source>
        <dbReference type="SAM" id="MobiDB-lite"/>
    </source>
</evidence>
<evidence type="ECO:0000313" key="4">
    <source>
        <dbReference type="Proteomes" id="UP001374803"/>
    </source>
</evidence>
<dbReference type="Pfam" id="PF00092">
    <property type="entry name" value="VWA"/>
    <property type="match status" value="1"/>
</dbReference>
<organism evidence="3 4">
    <name type="scientific">Pendulispora rubella</name>
    <dbReference type="NCBI Taxonomy" id="2741070"/>
    <lineage>
        <taxon>Bacteria</taxon>
        <taxon>Pseudomonadati</taxon>
        <taxon>Myxococcota</taxon>
        <taxon>Myxococcia</taxon>
        <taxon>Myxococcales</taxon>
        <taxon>Sorangiineae</taxon>
        <taxon>Pendulisporaceae</taxon>
        <taxon>Pendulispora</taxon>
    </lineage>
</organism>
<reference evidence="3" key="1">
    <citation type="submission" date="2021-12" db="EMBL/GenBank/DDBJ databases">
        <title>Discovery of the Pendulisporaceae a myxobacterial family with distinct sporulation behavior and unique specialized metabolism.</title>
        <authorList>
            <person name="Garcia R."/>
            <person name="Popoff A."/>
            <person name="Bader C.D."/>
            <person name="Loehr J."/>
            <person name="Walesch S."/>
            <person name="Walt C."/>
            <person name="Boldt J."/>
            <person name="Bunk B."/>
            <person name="Haeckl F.J.F.P.J."/>
            <person name="Gunesch A.P."/>
            <person name="Birkelbach J."/>
            <person name="Nuebel U."/>
            <person name="Pietschmann T."/>
            <person name="Bach T."/>
            <person name="Mueller R."/>
        </authorList>
    </citation>
    <scope>NUCLEOTIDE SEQUENCE</scope>
    <source>
        <strain evidence="3">MSr11367</strain>
    </source>
</reference>
<proteinExistence type="predicted"/>
<dbReference type="InterPro" id="IPR002035">
    <property type="entry name" value="VWF_A"/>
</dbReference>
<dbReference type="Gene3D" id="3.40.50.410">
    <property type="entry name" value="von Willebrand factor, type A domain"/>
    <property type="match status" value="1"/>
</dbReference>
<dbReference type="PROSITE" id="PS51257">
    <property type="entry name" value="PROKAR_LIPOPROTEIN"/>
    <property type="match status" value="1"/>
</dbReference>
<dbReference type="Proteomes" id="UP001374803">
    <property type="component" value="Chromosome"/>
</dbReference>
<accession>A0ABZ2LEY1</accession>
<sequence length="478" mass="48650">MAESAEKGKIAIVAMLAVGGIVASCGSSSDDSSGNGPGGQGPGAVDSGGGGGGGGGINPGGGWNGGSDASQGYDSGFTACAADSQRAKPVPLSMAVMLDSSGSMWLRTQAGEFKWDAAKRALGAFVGDAKSVGMSIGLQYFPLFLNEAPNRCTDSAQCGAAGPCVLKACSDAKGDYCSSDADCPQGVTCSVPLGQCHEEGEFKCRTDADCKTSTYDYGACDPMVASYCYRTEDSCNVPDYTKPAIDFAELPGAAAAVQQSLSGRFPNGYTPTSAALQGLENMAKAQHDAHPEHKIVSVFVTDGLPTRCDQNVTNISAIAAASLEAGIKTYVIGVFAQVEEAQAKPNLDLIAKAGGSETAFIINTDQSNASQALLQALSTIRGNSLPCEFVLPTPEAGVADYTKVNVKSTSGSGAEQIVPNVANEAACATAPGWFYDVDPNSGATPSKVKLCPATCDAIKTDTGAAIDILQGCKDIVVK</sequence>
<dbReference type="SUPFAM" id="SSF53300">
    <property type="entry name" value="vWA-like"/>
    <property type="match status" value="1"/>
</dbReference>
<evidence type="ECO:0000313" key="3">
    <source>
        <dbReference type="EMBL" id="WXB09335.1"/>
    </source>
</evidence>
<dbReference type="RefSeq" id="WP_394839007.1">
    <property type="nucleotide sequence ID" value="NZ_CP089929.1"/>
</dbReference>
<evidence type="ECO:0000259" key="2">
    <source>
        <dbReference type="Pfam" id="PF00092"/>
    </source>
</evidence>
<keyword evidence="4" id="KW-1185">Reference proteome</keyword>
<feature type="region of interest" description="Disordered" evidence="1">
    <location>
        <begin position="27"/>
        <end position="65"/>
    </location>
</feature>
<protein>
    <submittedName>
        <fullName evidence="3">VWA domain-containing protein</fullName>
    </submittedName>
</protein>
<gene>
    <name evidence="3" type="ORF">LVJ94_19145</name>
</gene>
<dbReference type="InterPro" id="IPR036465">
    <property type="entry name" value="vWFA_dom_sf"/>
</dbReference>
<feature type="domain" description="VWFA" evidence="2">
    <location>
        <begin position="255"/>
        <end position="367"/>
    </location>
</feature>
<feature type="compositionally biased region" description="Gly residues" evidence="1">
    <location>
        <begin position="35"/>
        <end position="65"/>
    </location>
</feature>
<dbReference type="EMBL" id="CP089983">
    <property type="protein sequence ID" value="WXB09335.1"/>
    <property type="molecule type" value="Genomic_DNA"/>
</dbReference>